<evidence type="ECO:0000256" key="3">
    <source>
        <dbReference type="ARBA" id="ARBA00022729"/>
    </source>
</evidence>
<dbReference type="GO" id="GO:0015768">
    <property type="term" value="P:maltose transport"/>
    <property type="evidence" value="ECO:0007669"/>
    <property type="project" value="TreeGrafter"/>
</dbReference>
<keyword evidence="3 4" id="KW-0732">Signal</keyword>
<dbReference type="PANTHER" id="PTHR30061:SF50">
    <property type="entry name" value="MALTOSE_MALTODEXTRIN-BINDING PERIPLASMIC PROTEIN"/>
    <property type="match status" value="1"/>
</dbReference>
<dbReference type="CDD" id="cd13585">
    <property type="entry name" value="PBP2_TMBP_like"/>
    <property type="match status" value="1"/>
</dbReference>
<comment type="similarity">
    <text evidence="1">Belongs to the bacterial solute-binding protein 1 family.</text>
</comment>
<protein>
    <submittedName>
        <fullName evidence="5">Putative sugar uptake ABC transporter periplasmic solute-binding protein</fullName>
    </submittedName>
</protein>
<dbReference type="RefSeq" id="WP_007254918.1">
    <property type="nucleotide sequence ID" value="NZ_CH724107.1"/>
</dbReference>
<accession>Q2CGD4</accession>
<dbReference type="Pfam" id="PF01547">
    <property type="entry name" value="SBP_bac_1"/>
    <property type="match status" value="1"/>
</dbReference>
<name>Q2CGD4_OCEGH</name>
<comment type="caution">
    <text evidence="5">The sequence shown here is derived from an EMBL/GenBank/DDBJ whole genome shotgun (WGS) entry which is preliminary data.</text>
</comment>
<keyword evidence="6" id="KW-1185">Reference proteome</keyword>
<dbReference type="EMBL" id="AAOT01000009">
    <property type="protein sequence ID" value="EAR51784.1"/>
    <property type="molecule type" value="Genomic_DNA"/>
</dbReference>
<feature type="signal peptide" evidence="4">
    <location>
        <begin position="1"/>
        <end position="22"/>
    </location>
</feature>
<gene>
    <name evidence="5" type="ORF">OG2516_06961</name>
</gene>
<dbReference type="eggNOG" id="COG1653">
    <property type="taxonomic scope" value="Bacteria"/>
</dbReference>
<dbReference type="PANTHER" id="PTHR30061">
    <property type="entry name" value="MALTOSE-BINDING PERIPLASMIC PROTEIN"/>
    <property type="match status" value="1"/>
</dbReference>
<evidence type="ECO:0000256" key="2">
    <source>
        <dbReference type="ARBA" id="ARBA00022448"/>
    </source>
</evidence>
<proteinExistence type="inferred from homology"/>
<feature type="chain" id="PRO_5004207515" evidence="4">
    <location>
        <begin position="23"/>
        <end position="410"/>
    </location>
</feature>
<evidence type="ECO:0000313" key="6">
    <source>
        <dbReference type="Proteomes" id="UP000003635"/>
    </source>
</evidence>
<keyword evidence="2" id="KW-0813">Transport</keyword>
<dbReference type="HOGENOM" id="CLU_031285_10_5_5"/>
<evidence type="ECO:0000256" key="1">
    <source>
        <dbReference type="ARBA" id="ARBA00008520"/>
    </source>
</evidence>
<evidence type="ECO:0000256" key="4">
    <source>
        <dbReference type="SAM" id="SignalP"/>
    </source>
</evidence>
<sequence length="410" mass="44026">MTKYASTALSVALAGLLPAALAAQEEGTLRLATWDDEESLEIIESIAAAFEAAHPGTDVQIEAYGDGYDTKLSAAMGAGNAPDVMYMWNFPAYAASLMPLNDFIERDGAEMDIDDISPALLDVSRIDGNVYGMPAGFTTHVIFYNRDLLEEAGVAEPEAGWTWSDLREKAAAASDPENQVYGFAVDARPDPYDFEQFYWSNGTQFISDDGTEIDGYMNSPEGAEVLNMFADMIASGEAVALNIGDDVSGSALFRGGNLAMFEGAMWNKGGIDESGIDYGIVGLPAFEGKPVKSAINSSAVSISADTDNPELAWDFVKFFSSPEAVAMRVNDLPVRASVAAETGQADDPMLAPFFEMLEVSEGTSPAFLKHEDWARMQENLSAAIEATMIEGGNAQAHLDDAVRRSARFLR</sequence>
<dbReference type="AlphaFoldDB" id="Q2CGD4"/>
<dbReference type="InterPro" id="IPR006059">
    <property type="entry name" value="SBP"/>
</dbReference>
<dbReference type="SUPFAM" id="SSF53850">
    <property type="entry name" value="Periplasmic binding protein-like II"/>
    <property type="match status" value="1"/>
</dbReference>
<dbReference type="Proteomes" id="UP000003635">
    <property type="component" value="Unassembled WGS sequence"/>
</dbReference>
<reference evidence="5 6" key="1">
    <citation type="journal article" date="2010" name="J. Bacteriol.">
        <title>Genome sequences of Oceanicola granulosus HTCC2516(T) and Oceanicola batsensis HTCC2597(TDelta).</title>
        <authorList>
            <person name="Thrash J.C."/>
            <person name="Cho J.C."/>
            <person name="Vergin K.L."/>
            <person name="Giovannoni S.J."/>
        </authorList>
    </citation>
    <scope>NUCLEOTIDE SEQUENCE [LARGE SCALE GENOMIC DNA]</scope>
    <source>
        <strain evidence="6">ATCC BAA-861 / DSM 15982 / KCTC 12143 / HTCC2516</strain>
    </source>
</reference>
<organism evidence="5 6">
    <name type="scientific">Oceanicola granulosus (strain ATCC BAA-861 / DSM 15982 / KCTC 12143 / HTCC2516)</name>
    <dbReference type="NCBI Taxonomy" id="314256"/>
    <lineage>
        <taxon>Bacteria</taxon>
        <taxon>Pseudomonadati</taxon>
        <taxon>Pseudomonadota</taxon>
        <taxon>Alphaproteobacteria</taxon>
        <taxon>Rhodobacterales</taxon>
        <taxon>Roseobacteraceae</taxon>
        <taxon>Oceanicola</taxon>
    </lineage>
</organism>
<dbReference type="GO" id="GO:0055052">
    <property type="term" value="C:ATP-binding cassette (ABC) transporter complex, substrate-binding subunit-containing"/>
    <property type="evidence" value="ECO:0007669"/>
    <property type="project" value="TreeGrafter"/>
</dbReference>
<dbReference type="Gene3D" id="3.40.190.10">
    <property type="entry name" value="Periplasmic binding protein-like II"/>
    <property type="match status" value="1"/>
</dbReference>
<dbReference type="GO" id="GO:1901982">
    <property type="term" value="F:maltose binding"/>
    <property type="evidence" value="ECO:0007669"/>
    <property type="project" value="TreeGrafter"/>
</dbReference>
<dbReference type="GO" id="GO:0042956">
    <property type="term" value="P:maltodextrin transmembrane transport"/>
    <property type="evidence" value="ECO:0007669"/>
    <property type="project" value="TreeGrafter"/>
</dbReference>
<dbReference type="STRING" id="314256.OG2516_06961"/>
<evidence type="ECO:0000313" key="5">
    <source>
        <dbReference type="EMBL" id="EAR51784.1"/>
    </source>
</evidence>